<name>A0A6A8LF63_BACVE</name>
<evidence type="ECO:0000256" key="4">
    <source>
        <dbReference type="RuleBase" id="RU361188"/>
    </source>
</evidence>
<dbReference type="AlphaFoldDB" id="A0A6A8LF63"/>
<evidence type="ECO:0000259" key="7">
    <source>
        <dbReference type="Pfam" id="PF17189"/>
    </source>
</evidence>
<feature type="domain" description="Glycosyl hydrolase family 30 TIM-barrel" evidence="6">
    <location>
        <begin position="98"/>
        <end position="421"/>
    </location>
</feature>
<evidence type="ECO:0000313" key="8">
    <source>
        <dbReference type="EMBL" id="MSE02518.1"/>
    </source>
</evidence>
<gene>
    <name evidence="8" type="ORF">GKC39_10630</name>
</gene>
<feature type="signal peptide" evidence="5">
    <location>
        <begin position="1"/>
        <end position="26"/>
    </location>
</feature>
<organism evidence="8">
    <name type="scientific">Bacillus velezensis</name>
    <dbReference type="NCBI Taxonomy" id="492670"/>
    <lineage>
        <taxon>Bacteria</taxon>
        <taxon>Bacillati</taxon>
        <taxon>Bacillota</taxon>
        <taxon>Bacilli</taxon>
        <taxon>Bacillales</taxon>
        <taxon>Bacillaceae</taxon>
        <taxon>Bacillus</taxon>
        <taxon>Bacillus amyloliquefaciens group</taxon>
    </lineage>
</organism>
<comment type="similarity">
    <text evidence="1 4">Belongs to the glycosyl hydrolase 30 family.</text>
</comment>
<reference evidence="8" key="1">
    <citation type="submission" date="2019-11" db="EMBL/GenBank/DDBJ databases">
        <title>Draft Genome Sequence of Plant Growth-Promoting Rhizosphere-Associated Bacteria.</title>
        <authorList>
            <person name="Vasilyev I.Y."/>
            <person name="Radchenko V."/>
            <person name="Ilnitskaya E.V."/>
        </authorList>
    </citation>
    <scope>NUCLEOTIDE SEQUENCE</scope>
    <source>
        <strain evidence="8">VRA_517_n</strain>
    </source>
</reference>
<dbReference type="InterPro" id="IPR033453">
    <property type="entry name" value="Glyco_hydro_30_TIM-barrel"/>
</dbReference>
<dbReference type="GO" id="GO:0016020">
    <property type="term" value="C:membrane"/>
    <property type="evidence" value="ECO:0007669"/>
    <property type="project" value="GOC"/>
</dbReference>
<evidence type="ECO:0000256" key="3">
    <source>
        <dbReference type="ARBA" id="ARBA00022801"/>
    </source>
</evidence>
<evidence type="ECO:0000259" key="6">
    <source>
        <dbReference type="Pfam" id="PF02055"/>
    </source>
</evidence>
<protein>
    <submittedName>
        <fullName evidence="8">Glycosyl hydrolase</fullName>
    </submittedName>
</protein>
<accession>A0A6A8LF63</accession>
<dbReference type="PRINTS" id="PR00843">
    <property type="entry name" value="GLHYDRLASE30"/>
</dbReference>
<proteinExistence type="inferred from homology"/>
<comment type="caution">
    <text evidence="8">The sequence shown here is derived from an EMBL/GenBank/DDBJ whole genome shotgun (WGS) entry which is preliminary data.</text>
</comment>
<dbReference type="Gene3D" id="3.20.20.80">
    <property type="entry name" value="Glycosidases"/>
    <property type="match status" value="1"/>
</dbReference>
<dbReference type="GO" id="GO:0004348">
    <property type="term" value="F:glucosylceramidase activity"/>
    <property type="evidence" value="ECO:0007669"/>
    <property type="project" value="InterPro"/>
</dbReference>
<dbReference type="RefSeq" id="WP_025852448.1">
    <property type="nucleotide sequence ID" value="NZ_BPWC01000001.1"/>
</dbReference>
<dbReference type="GO" id="GO:0006680">
    <property type="term" value="P:glucosylceramide catabolic process"/>
    <property type="evidence" value="ECO:0007669"/>
    <property type="project" value="TreeGrafter"/>
</dbReference>
<keyword evidence="2 5" id="KW-0732">Signal</keyword>
<evidence type="ECO:0000256" key="2">
    <source>
        <dbReference type="ARBA" id="ARBA00022729"/>
    </source>
</evidence>
<keyword evidence="3 4" id="KW-0378">Hydrolase</keyword>
<dbReference type="InterPro" id="IPR033452">
    <property type="entry name" value="GH30_C"/>
</dbReference>
<dbReference type="Pfam" id="PF02055">
    <property type="entry name" value="Glyco_hydro_30"/>
    <property type="match status" value="1"/>
</dbReference>
<evidence type="ECO:0000256" key="1">
    <source>
        <dbReference type="ARBA" id="ARBA00005382"/>
    </source>
</evidence>
<evidence type="ECO:0000256" key="5">
    <source>
        <dbReference type="SAM" id="SignalP"/>
    </source>
</evidence>
<sequence length="492" mass="56376">MFFKKSLHMTLVFLMFFFFISSSTEAEVYAADRKASDKNKVRVWFSSEKDPASRTWYDGPLEVKYALDEQTPLTWTKKKASDSAAVYIDPSRRYQSVLGVGSSLEESTIHNLSKMTPAKRKEVLKKLVDPKDGIGMDVMRITIGTSDFTAQEFYTYDDMPEGQTDPKLRHFSIQKDIDLHITATIKEALAINPELKIIASPWSPPAWMKTNENLKRGKLKDKYIGALAVYFRKFIEAYEKQGIPIYAMTLQNEPLLEIDYPSMYMPPSQQRKLAIAVKKELKKHIIDTKIWIYDHNASGAWNYIPPILDDKKGNRAADGIAFHDYDGDLSVMSEIGKRYPDQSIHLTERSVWGTTGADRIAQYFRNGASSYNAWVTMLDSQIKTHHWIGTPDPTLFIQDAKNPDRYWNIPIFHMTGNFSKFIERGAKRIESNYGSKNTVSNVSFLNPDQSIVTVVINQTSSEQKFHVVSENRQFEAVIPAKTVATYKWQHKK</sequence>
<feature type="chain" id="PRO_5038765341" evidence="5">
    <location>
        <begin position="27"/>
        <end position="492"/>
    </location>
</feature>
<dbReference type="SUPFAM" id="SSF51445">
    <property type="entry name" value="(Trans)glycosidases"/>
    <property type="match status" value="1"/>
</dbReference>
<dbReference type="Pfam" id="PF17189">
    <property type="entry name" value="Glyco_hydro_30C"/>
    <property type="match status" value="1"/>
</dbReference>
<dbReference type="InterPro" id="IPR001139">
    <property type="entry name" value="Glyco_hydro_30"/>
</dbReference>
<dbReference type="PANTHER" id="PTHR11069">
    <property type="entry name" value="GLUCOSYLCERAMIDASE"/>
    <property type="match status" value="1"/>
</dbReference>
<dbReference type="InterPro" id="IPR017853">
    <property type="entry name" value="GH"/>
</dbReference>
<dbReference type="PANTHER" id="PTHR11069:SF23">
    <property type="entry name" value="LYSOSOMAL ACID GLUCOSYLCERAMIDASE"/>
    <property type="match status" value="1"/>
</dbReference>
<dbReference type="EMBL" id="WKKV01000004">
    <property type="protein sequence ID" value="MSE02518.1"/>
    <property type="molecule type" value="Genomic_DNA"/>
</dbReference>
<dbReference type="InterPro" id="IPR013780">
    <property type="entry name" value="Glyco_hydro_b"/>
</dbReference>
<keyword evidence="4" id="KW-0326">Glycosidase</keyword>
<dbReference type="Gene3D" id="2.60.40.1180">
    <property type="entry name" value="Golgi alpha-mannosidase II"/>
    <property type="match status" value="1"/>
</dbReference>
<feature type="domain" description="Glycosyl hydrolase family 30 beta sandwich" evidence="7">
    <location>
        <begin position="425"/>
        <end position="486"/>
    </location>
</feature>